<dbReference type="Proteomes" id="UP000004671">
    <property type="component" value="Chromosome"/>
</dbReference>
<dbReference type="Pfam" id="PF00076">
    <property type="entry name" value="RRM_1"/>
    <property type="match status" value="1"/>
</dbReference>
<feature type="domain" description="RRM" evidence="3">
    <location>
        <begin position="1"/>
        <end position="79"/>
    </location>
</feature>
<dbReference type="EMBL" id="CM001402">
    <property type="protein sequence ID" value="EHO43348.1"/>
    <property type="molecule type" value="Genomic_DNA"/>
</dbReference>
<evidence type="ECO:0000256" key="2">
    <source>
        <dbReference type="SAM" id="MobiDB-lite"/>
    </source>
</evidence>
<dbReference type="OrthoDB" id="9798855at2"/>
<dbReference type="RefSeq" id="WP_006930951.1">
    <property type="nucleotide sequence ID" value="NZ_CM001402.1"/>
</dbReference>
<protein>
    <submittedName>
        <fullName evidence="4">RNP-1 like RNA-binding protein</fullName>
    </submittedName>
</protein>
<proteinExistence type="predicted"/>
<gene>
    <name evidence="4" type="ORF">Calab_3751</name>
</gene>
<evidence type="ECO:0000313" key="4">
    <source>
        <dbReference type="EMBL" id="EHO43348.1"/>
    </source>
</evidence>
<keyword evidence="5" id="KW-1185">Reference proteome</keyword>
<reference evidence="4 5" key="1">
    <citation type="submission" date="2011-09" db="EMBL/GenBank/DDBJ databases">
        <title>The permanent draft genome of Caldithrix abyssi DSM 13497.</title>
        <authorList>
            <consortium name="US DOE Joint Genome Institute (JGI-PGF)"/>
            <person name="Lucas S."/>
            <person name="Han J."/>
            <person name="Lapidus A."/>
            <person name="Bruce D."/>
            <person name="Goodwin L."/>
            <person name="Pitluck S."/>
            <person name="Peters L."/>
            <person name="Kyrpides N."/>
            <person name="Mavromatis K."/>
            <person name="Ivanova N."/>
            <person name="Mikhailova N."/>
            <person name="Chertkov O."/>
            <person name="Detter J.C."/>
            <person name="Tapia R."/>
            <person name="Han C."/>
            <person name="Land M."/>
            <person name="Hauser L."/>
            <person name="Markowitz V."/>
            <person name="Cheng J.-F."/>
            <person name="Hugenholtz P."/>
            <person name="Woyke T."/>
            <person name="Wu D."/>
            <person name="Spring S."/>
            <person name="Brambilla E."/>
            <person name="Klenk H.-P."/>
            <person name="Eisen J.A."/>
        </authorList>
    </citation>
    <scope>NUCLEOTIDE SEQUENCE [LARGE SCALE GENOMIC DNA]</scope>
    <source>
        <strain evidence="4 5">DSM 13497</strain>
    </source>
</reference>
<dbReference type="PANTHER" id="PTHR48027">
    <property type="entry name" value="HETEROGENEOUS NUCLEAR RIBONUCLEOPROTEIN 87F-RELATED"/>
    <property type="match status" value="1"/>
</dbReference>
<dbReference type="InterPro" id="IPR012677">
    <property type="entry name" value="Nucleotide-bd_a/b_plait_sf"/>
</dbReference>
<sequence length="99" mass="11313">MNIYVGNIPKSTDEQTIRDLFEEYGSVSEVKLLRDRYTGELRGFGFVTMESDDEAQNAIDNINNTDLGGRTLVVNKARPRTERPNRGGYGNRNNNQRSW</sequence>
<organism evidence="4 5">
    <name type="scientific">Caldithrix abyssi DSM 13497</name>
    <dbReference type="NCBI Taxonomy" id="880073"/>
    <lineage>
        <taxon>Bacteria</taxon>
        <taxon>Pseudomonadati</taxon>
        <taxon>Calditrichota</taxon>
        <taxon>Calditrichia</taxon>
        <taxon>Calditrichales</taxon>
        <taxon>Calditrichaceae</taxon>
        <taxon>Caldithrix</taxon>
    </lineage>
</organism>
<dbReference type="GO" id="GO:0003723">
    <property type="term" value="F:RNA binding"/>
    <property type="evidence" value="ECO:0007669"/>
    <property type="project" value="UniProtKB-KW"/>
</dbReference>
<accession>H1XPH7</accession>
<evidence type="ECO:0000313" key="5">
    <source>
        <dbReference type="Proteomes" id="UP000004671"/>
    </source>
</evidence>
<name>H1XPH7_CALAY</name>
<dbReference type="PROSITE" id="PS50102">
    <property type="entry name" value="RRM"/>
    <property type="match status" value="1"/>
</dbReference>
<dbReference type="InterPro" id="IPR052462">
    <property type="entry name" value="SLIRP/GR-RBP-like"/>
</dbReference>
<evidence type="ECO:0000259" key="3">
    <source>
        <dbReference type="PROSITE" id="PS50102"/>
    </source>
</evidence>
<dbReference type="SUPFAM" id="SSF54928">
    <property type="entry name" value="RNA-binding domain, RBD"/>
    <property type="match status" value="1"/>
</dbReference>
<evidence type="ECO:0000256" key="1">
    <source>
        <dbReference type="ARBA" id="ARBA00022884"/>
    </source>
</evidence>
<dbReference type="eggNOG" id="COG0724">
    <property type="taxonomic scope" value="Bacteria"/>
</dbReference>
<keyword evidence="1" id="KW-0694">RNA-binding</keyword>
<dbReference type="Gene3D" id="3.30.70.330">
    <property type="match status" value="1"/>
</dbReference>
<dbReference type="SMART" id="SM00360">
    <property type="entry name" value="RRM"/>
    <property type="match status" value="1"/>
</dbReference>
<dbReference type="PaxDb" id="880073-Calab_3751"/>
<dbReference type="HOGENOM" id="CLU_012062_28_8_0"/>
<dbReference type="AlphaFoldDB" id="H1XPH7"/>
<dbReference type="InterPro" id="IPR035979">
    <property type="entry name" value="RBD_domain_sf"/>
</dbReference>
<dbReference type="InterPro" id="IPR000504">
    <property type="entry name" value="RRM_dom"/>
</dbReference>
<feature type="region of interest" description="Disordered" evidence="2">
    <location>
        <begin position="77"/>
        <end position="99"/>
    </location>
</feature>
<dbReference type="InParanoid" id="H1XPH7"/>